<organism evidence="1 2">
    <name type="scientific">Araneus ventricosus</name>
    <name type="common">Orbweaver spider</name>
    <name type="synonym">Epeira ventricosa</name>
    <dbReference type="NCBI Taxonomy" id="182803"/>
    <lineage>
        <taxon>Eukaryota</taxon>
        <taxon>Metazoa</taxon>
        <taxon>Ecdysozoa</taxon>
        <taxon>Arthropoda</taxon>
        <taxon>Chelicerata</taxon>
        <taxon>Arachnida</taxon>
        <taxon>Araneae</taxon>
        <taxon>Araneomorphae</taxon>
        <taxon>Entelegynae</taxon>
        <taxon>Araneoidea</taxon>
        <taxon>Araneidae</taxon>
        <taxon>Araneus</taxon>
    </lineage>
</organism>
<sequence>MQWMPKHLTPGDKKQRIVLILQHLIRLNEDSAFLKRIASSDTFLDHLRKMFRGNGFIRKTKGMVLSFIHQHLQYSEVCVCSGCQNSLPLATRSN</sequence>
<comment type="caution">
    <text evidence="1">The sequence shown here is derived from an EMBL/GenBank/DDBJ whole genome shotgun (WGS) entry which is preliminary data.</text>
</comment>
<accession>A0A4Y2J824</accession>
<evidence type="ECO:0000313" key="1">
    <source>
        <dbReference type="EMBL" id="GBM85412.1"/>
    </source>
</evidence>
<keyword evidence="2" id="KW-1185">Reference proteome</keyword>
<gene>
    <name evidence="1" type="ORF">AVEN_209421_1</name>
</gene>
<dbReference type="EMBL" id="BGPR01003232">
    <property type="protein sequence ID" value="GBM85412.1"/>
    <property type="molecule type" value="Genomic_DNA"/>
</dbReference>
<dbReference type="AlphaFoldDB" id="A0A4Y2J824"/>
<evidence type="ECO:0000313" key="2">
    <source>
        <dbReference type="Proteomes" id="UP000499080"/>
    </source>
</evidence>
<protein>
    <submittedName>
        <fullName evidence="1">Uncharacterized protein</fullName>
    </submittedName>
</protein>
<dbReference type="Proteomes" id="UP000499080">
    <property type="component" value="Unassembled WGS sequence"/>
</dbReference>
<name>A0A4Y2J824_ARAVE</name>
<proteinExistence type="predicted"/>
<reference evidence="1 2" key="1">
    <citation type="journal article" date="2019" name="Sci. Rep.">
        <title>Orb-weaving spider Araneus ventricosus genome elucidates the spidroin gene catalogue.</title>
        <authorList>
            <person name="Kono N."/>
            <person name="Nakamura H."/>
            <person name="Ohtoshi R."/>
            <person name="Moran D.A.P."/>
            <person name="Shinohara A."/>
            <person name="Yoshida Y."/>
            <person name="Fujiwara M."/>
            <person name="Mori M."/>
            <person name="Tomita M."/>
            <person name="Arakawa K."/>
        </authorList>
    </citation>
    <scope>NUCLEOTIDE SEQUENCE [LARGE SCALE GENOMIC DNA]</scope>
</reference>